<reference evidence="3" key="1">
    <citation type="submission" date="2022-07" db="EMBL/GenBank/DDBJ databases">
        <title>Fungi with potential for degradation of polypropylene.</title>
        <authorList>
            <person name="Gostincar C."/>
        </authorList>
    </citation>
    <scope>NUCLEOTIDE SEQUENCE</scope>
    <source>
        <strain evidence="3">EXF-13287</strain>
    </source>
</reference>
<feature type="domain" description="DUF8021" evidence="2">
    <location>
        <begin position="150"/>
        <end position="261"/>
    </location>
</feature>
<evidence type="ECO:0000313" key="3">
    <source>
        <dbReference type="EMBL" id="KAJ9160754.1"/>
    </source>
</evidence>
<feature type="chain" id="PRO_5041435022" description="DUF8021 domain-containing protein" evidence="1">
    <location>
        <begin position="18"/>
        <end position="294"/>
    </location>
</feature>
<protein>
    <recommendedName>
        <fullName evidence="2">DUF8021 domain-containing protein</fullName>
    </recommendedName>
</protein>
<comment type="caution">
    <text evidence="3">The sequence shown here is derived from an EMBL/GenBank/DDBJ whole genome shotgun (WGS) entry which is preliminary data.</text>
</comment>
<keyword evidence="4" id="KW-1185">Reference proteome</keyword>
<organism evidence="3 4">
    <name type="scientific">Coniochaeta hoffmannii</name>
    <dbReference type="NCBI Taxonomy" id="91930"/>
    <lineage>
        <taxon>Eukaryota</taxon>
        <taxon>Fungi</taxon>
        <taxon>Dikarya</taxon>
        <taxon>Ascomycota</taxon>
        <taxon>Pezizomycotina</taxon>
        <taxon>Sordariomycetes</taxon>
        <taxon>Sordariomycetidae</taxon>
        <taxon>Coniochaetales</taxon>
        <taxon>Coniochaetaceae</taxon>
        <taxon>Coniochaeta</taxon>
    </lineage>
</organism>
<feature type="signal peptide" evidence="1">
    <location>
        <begin position="1"/>
        <end position="17"/>
    </location>
</feature>
<evidence type="ECO:0000259" key="2">
    <source>
        <dbReference type="Pfam" id="PF26061"/>
    </source>
</evidence>
<keyword evidence="1" id="KW-0732">Signal</keyword>
<dbReference type="Pfam" id="PF26061">
    <property type="entry name" value="DUF8021"/>
    <property type="match status" value="1"/>
</dbReference>
<evidence type="ECO:0000256" key="1">
    <source>
        <dbReference type="SAM" id="SignalP"/>
    </source>
</evidence>
<accession>A0AA38RVF7</accession>
<name>A0AA38RVF7_9PEZI</name>
<dbReference type="EMBL" id="JANBVN010000031">
    <property type="protein sequence ID" value="KAJ9160754.1"/>
    <property type="molecule type" value="Genomic_DNA"/>
</dbReference>
<proteinExistence type="predicted"/>
<evidence type="ECO:0000313" key="4">
    <source>
        <dbReference type="Proteomes" id="UP001174691"/>
    </source>
</evidence>
<sequence>MLKLLCLTVALAATSQATCTRQSLTDITAAYIAAQKNGLPRVFATLAAPSTVYTENGVAVPLTEGILAQSLKVDHTFSIHDTVQCGTFTELIAASNPHPYVIGTRILVGDDGKVKLMESIVTDEGDWAFNATGYLAWTSGENWAPIPEGKRDTRAVIQAAGDAYFDRFASVNVSVPWGTPCARLEGGAYTGGRNLSANTCELGLPSTIKVTNRRYIVDEEYGVVDMFLGFPGLDRSVGEQPMPDSHMFRVEGGKIRYIHTVSSCVHAGCGMNGAGPPMRRERRWRFRFNEQWSG</sequence>
<dbReference type="AlphaFoldDB" id="A0AA38RVF7"/>
<gene>
    <name evidence="3" type="ORF">NKR19_g2917</name>
</gene>
<dbReference type="Proteomes" id="UP001174691">
    <property type="component" value="Unassembled WGS sequence"/>
</dbReference>
<dbReference type="InterPro" id="IPR058334">
    <property type="entry name" value="DUF8021"/>
</dbReference>